<proteinExistence type="predicted"/>
<dbReference type="AlphaFoldDB" id="A0A0F9Q2X4"/>
<comment type="caution">
    <text evidence="1">The sequence shown here is derived from an EMBL/GenBank/DDBJ whole genome shotgun (WGS) entry which is preliminary data.</text>
</comment>
<reference evidence="1" key="1">
    <citation type="journal article" date="2015" name="Nature">
        <title>Complex archaea that bridge the gap between prokaryotes and eukaryotes.</title>
        <authorList>
            <person name="Spang A."/>
            <person name="Saw J.H."/>
            <person name="Jorgensen S.L."/>
            <person name="Zaremba-Niedzwiedzka K."/>
            <person name="Martijn J."/>
            <person name="Lind A.E."/>
            <person name="van Eijk R."/>
            <person name="Schleper C."/>
            <person name="Guy L."/>
            <person name="Ettema T.J."/>
        </authorList>
    </citation>
    <scope>NUCLEOTIDE SEQUENCE</scope>
</reference>
<accession>A0A0F9Q2X4</accession>
<sequence length="74" mass="8612">MTNFCSDEIQFGRQVDPRYDSLWSPRADEDQWAMFSPHTGLASVFAVRDMVEAHDEALWHNIADVVFQGIRRQL</sequence>
<evidence type="ECO:0000313" key="1">
    <source>
        <dbReference type="EMBL" id="KKN36834.1"/>
    </source>
</evidence>
<organism evidence="1">
    <name type="scientific">marine sediment metagenome</name>
    <dbReference type="NCBI Taxonomy" id="412755"/>
    <lineage>
        <taxon>unclassified sequences</taxon>
        <taxon>metagenomes</taxon>
        <taxon>ecological metagenomes</taxon>
    </lineage>
</organism>
<name>A0A0F9Q2X4_9ZZZZ</name>
<protein>
    <submittedName>
        <fullName evidence="1">Uncharacterized protein</fullName>
    </submittedName>
</protein>
<gene>
    <name evidence="1" type="ORF">LCGC14_0769560</name>
</gene>
<dbReference type="EMBL" id="LAZR01001939">
    <property type="protein sequence ID" value="KKN36834.1"/>
    <property type="molecule type" value="Genomic_DNA"/>
</dbReference>